<evidence type="ECO:0000256" key="1">
    <source>
        <dbReference type="SAM" id="Phobius"/>
    </source>
</evidence>
<evidence type="ECO:0000313" key="3">
    <source>
        <dbReference type="Proteomes" id="UP000238479"/>
    </source>
</evidence>
<comment type="caution">
    <text evidence="2">The sequence shown here is derived from an EMBL/GenBank/DDBJ whole genome shotgun (WGS) entry which is preliminary data.</text>
</comment>
<keyword evidence="3" id="KW-1185">Reference proteome</keyword>
<reference evidence="2 3" key="1">
    <citation type="journal article" date="2018" name="Nat. Genet.">
        <title>The Rosa genome provides new insights in the design of modern roses.</title>
        <authorList>
            <person name="Bendahmane M."/>
        </authorList>
    </citation>
    <scope>NUCLEOTIDE SEQUENCE [LARGE SCALE GENOMIC DNA]</scope>
    <source>
        <strain evidence="3">cv. Old Blush</strain>
    </source>
</reference>
<dbReference type="EMBL" id="PDCK01000039">
    <property type="protein sequence ID" value="PRQ58204.1"/>
    <property type="molecule type" value="Genomic_DNA"/>
</dbReference>
<proteinExistence type="predicted"/>
<dbReference type="Gramene" id="PRQ58204">
    <property type="protein sequence ID" value="PRQ58204"/>
    <property type="gene ID" value="RchiOBHm_Chr1g0356721"/>
</dbReference>
<gene>
    <name evidence="2" type="ORF">RchiOBHm_Chr1g0356721</name>
</gene>
<accession>A0A2P6SHQ4</accession>
<keyword evidence="1" id="KW-0812">Transmembrane</keyword>
<dbReference type="AlphaFoldDB" id="A0A2P6SHQ4"/>
<keyword evidence="1" id="KW-1133">Transmembrane helix</keyword>
<keyword evidence="1" id="KW-0472">Membrane</keyword>
<feature type="transmembrane region" description="Helical" evidence="1">
    <location>
        <begin position="38"/>
        <end position="55"/>
    </location>
</feature>
<dbReference type="Proteomes" id="UP000238479">
    <property type="component" value="Chromosome 1"/>
</dbReference>
<evidence type="ECO:0000313" key="2">
    <source>
        <dbReference type="EMBL" id="PRQ58204.1"/>
    </source>
</evidence>
<sequence>MGNKSSRTIQKTSGTRRVMVCLILQVLDARLFLSRSSGLVFAYNILAVGLGIYLFV</sequence>
<name>A0A2P6SHQ4_ROSCH</name>
<protein>
    <submittedName>
        <fullName evidence="2">Uncharacterized protein</fullName>
    </submittedName>
</protein>
<organism evidence="2 3">
    <name type="scientific">Rosa chinensis</name>
    <name type="common">China rose</name>
    <dbReference type="NCBI Taxonomy" id="74649"/>
    <lineage>
        <taxon>Eukaryota</taxon>
        <taxon>Viridiplantae</taxon>
        <taxon>Streptophyta</taxon>
        <taxon>Embryophyta</taxon>
        <taxon>Tracheophyta</taxon>
        <taxon>Spermatophyta</taxon>
        <taxon>Magnoliopsida</taxon>
        <taxon>eudicotyledons</taxon>
        <taxon>Gunneridae</taxon>
        <taxon>Pentapetalae</taxon>
        <taxon>rosids</taxon>
        <taxon>fabids</taxon>
        <taxon>Rosales</taxon>
        <taxon>Rosaceae</taxon>
        <taxon>Rosoideae</taxon>
        <taxon>Rosoideae incertae sedis</taxon>
        <taxon>Rosa</taxon>
    </lineage>
</organism>